<organism evidence="1 2">
    <name type="scientific">Paxillus rubicundulus Ve08.2h10</name>
    <dbReference type="NCBI Taxonomy" id="930991"/>
    <lineage>
        <taxon>Eukaryota</taxon>
        <taxon>Fungi</taxon>
        <taxon>Dikarya</taxon>
        <taxon>Basidiomycota</taxon>
        <taxon>Agaricomycotina</taxon>
        <taxon>Agaricomycetes</taxon>
        <taxon>Agaricomycetidae</taxon>
        <taxon>Boletales</taxon>
        <taxon>Paxilineae</taxon>
        <taxon>Paxillaceae</taxon>
        <taxon>Paxillus</taxon>
    </lineage>
</organism>
<dbReference type="HOGENOM" id="CLU_003703_7_1_1"/>
<keyword evidence="2" id="KW-1185">Reference proteome</keyword>
<dbReference type="STRING" id="930991.A0A0D0CFG9"/>
<sequence length="63" mass="7611">MRIKWCKARAQAQRWSEEIELLLEEMQRVLVFFKWEAACWDERAKFTCDDGAVLQGYHAYAQR</sequence>
<dbReference type="AlphaFoldDB" id="A0A0D0CFG9"/>
<evidence type="ECO:0000313" key="1">
    <source>
        <dbReference type="EMBL" id="KIK74173.1"/>
    </source>
</evidence>
<name>A0A0D0CFG9_9AGAM</name>
<reference evidence="2" key="2">
    <citation type="submission" date="2015-01" db="EMBL/GenBank/DDBJ databases">
        <title>Evolutionary Origins and Diversification of the Mycorrhizal Mutualists.</title>
        <authorList>
            <consortium name="DOE Joint Genome Institute"/>
            <consortium name="Mycorrhizal Genomics Consortium"/>
            <person name="Kohler A."/>
            <person name="Kuo A."/>
            <person name="Nagy L.G."/>
            <person name="Floudas D."/>
            <person name="Copeland A."/>
            <person name="Barry K.W."/>
            <person name="Cichocki N."/>
            <person name="Veneault-Fourrey C."/>
            <person name="LaButti K."/>
            <person name="Lindquist E.A."/>
            <person name="Lipzen A."/>
            <person name="Lundell T."/>
            <person name="Morin E."/>
            <person name="Murat C."/>
            <person name="Riley R."/>
            <person name="Ohm R."/>
            <person name="Sun H."/>
            <person name="Tunlid A."/>
            <person name="Henrissat B."/>
            <person name="Grigoriev I.V."/>
            <person name="Hibbett D.S."/>
            <person name="Martin F."/>
        </authorList>
    </citation>
    <scope>NUCLEOTIDE SEQUENCE [LARGE SCALE GENOMIC DNA]</scope>
    <source>
        <strain evidence="2">Ve08.2h10</strain>
    </source>
</reference>
<accession>A0A0D0CFG9</accession>
<proteinExistence type="predicted"/>
<dbReference type="Proteomes" id="UP000054538">
    <property type="component" value="Unassembled WGS sequence"/>
</dbReference>
<gene>
    <name evidence="1" type="ORF">PAXRUDRAFT_176491</name>
</gene>
<dbReference type="EMBL" id="KN829103">
    <property type="protein sequence ID" value="KIK74173.1"/>
    <property type="molecule type" value="Genomic_DNA"/>
</dbReference>
<evidence type="ECO:0000313" key="2">
    <source>
        <dbReference type="Proteomes" id="UP000054538"/>
    </source>
</evidence>
<dbReference type="OrthoDB" id="2618192at2759"/>
<reference evidence="1 2" key="1">
    <citation type="submission" date="2014-04" db="EMBL/GenBank/DDBJ databases">
        <authorList>
            <consortium name="DOE Joint Genome Institute"/>
            <person name="Kuo A."/>
            <person name="Kohler A."/>
            <person name="Jargeat P."/>
            <person name="Nagy L.G."/>
            <person name="Floudas D."/>
            <person name="Copeland A."/>
            <person name="Barry K.W."/>
            <person name="Cichocki N."/>
            <person name="Veneault-Fourrey C."/>
            <person name="LaButti K."/>
            <person name="Lindquist E.A."/>
            <person name="Lipzen A."/>
            <person name="Lundell T."/>
            <person name="Morin E."/>
            <person name="Murat C."/>
            <person name="Sun H."/>
            <person name="Tunlid A."/>
            <person name="Henrissat B."/>
            <person name="Grigoriev I.V."/>
            <person name="Hibbett D.S."/>
            <person name="Martin F."/>
            <person name="Nordberg H.P."/>
            <person name="Cantor M.N."/>
            <person name="Hua S.X."/>
        </authorList>
    </citation>
    <scope>NUCLEOTIDE SEQUENCE [LARGE SCALE GENOMIC DNA]</scope>
    <source>
        <strain evidence="1 2">Ve08.2h10</strain>
    </source>
</reference>
<protein>
    <submittedName>
        <fullName evidence="1">Uncharacterized protein</fullName>
    </submittedName>
</protein>
<dbReference type="InParanoid" id="A0A0D0CFG9"/>